<feature type="compositionally biased region" description="Gly residues" evidence="1">
    <location>
        <begin position="111"/>
        <end position="122"/>
    </location>
</feature>
<feature type="region of interest" description="Disordered" evidence="1">
    <location>
        <begin position="103"/>
        <end position="130"/>
    </location>
</feature>
<sequence>MNELMRWESDDGPVVVEMDSRDPGFRSVSRRGGDGEIYEVEGRFESALSNVRGAAMSALRTFRDRALDPDAIELEFGVKLSAVAGAVIAKTAAEGHLTVKLTWSRPQATGDGTGQDGTGQDGTGQAVQGE</sequence>
<accession>Q1EQV2</accession>
<name>Q1EQV2_STRKN</name>
<reference evidence="3" key="1">
    <citation type="journal article" date="2006" name="Proc. Natl. Acad. Sci. U.S.A.">
        <title>Amplification of the entire kanamycin biosynthetic gene cluster during empirical strain improvement of Streptomyces kanamyceticus.</title>
        <authorList>
            <person name="Yanai K."/>
            <person name="Murakami T."/>
            <person name="Bibb M."/>
        </authorList>
    </citation>
    <scope>NUCLEOTIDE SEQUENCE</scope>
    <source>
        <strain evidence="3">NBRC 13414</strain>
    </source>
</reference>
<dbReference type="RefSeq" id="WP_055546023.1">
    <property type="nucleotide sequence ID" value="NZ_CP023699.1"/>
</dbReference>
<dbReference type="EMBL" id="AB254080">
    <property type="protein sequence ID" value="BAE95418.1"/>
    <property type="molecule type" value="Genomic_DNA"/>
</dbReference>
<protein>
    <recommendedName>
        <fullName evidence="2">Trypsin-co-occurring domain-containing protein</fullName>
    </recommendedName>
</protein>
<feature type="domain" description="Trypsin-co-occurring" evidence="2">
    <location>
        <begin position="10"/>
        <end position="105"/>
    </location>
</feature>
<dbReference type="Pfam" id="PF19493">
    <property type="entry name" value="Trypco1"/>
    <property type="match status" value="1"/>
</dbReference>
<evidence type="ECO:0000256" key="1">
    <source>
        <dbReference type="SAM" id="MobiDB-lite"/>
    </source>
</evidence>
<proteinExistence type="predicted"/>
<dbReference type="NCBIfam" id="NF041216">
    <property type="entry name" value="CU044_2847_fam"/>
    <property type="match status" value="1"/>
</dbReference>
<organism evidence="3">
    <name type="scientific">Streptomyces kanamyceticus</name>
    <dbReference type="NCBI Taxonomy" id="1967"/>
    <lineage>
        <taxon>Bacteria</taxon>
        <taxon>Bacillati</taxon>
        <taxon>Actinomycetota</taxon>
        <taxon>Actinomycetes</taxon>
        <taxon>Kitasatosporales</taxon>
        <taxon>Streptomycetaceae</taxon>
        <taxon>Streptomyces</taxon>
    </lineage>
</organism>
<dbReference type="AlphaFoldDB" id="Q1EQV2"/>
<dbReference type="InterPro" id="IPR045794">
    <property type="entry name" value="Trypco1"/>
</dbReference>
<evidence type="ECO:0000259" key="2">
    <source>
        <dbReference type="Pfam" id="PF19493"/>
    </source>
</evidence>
<evidence type="ECO:0000313" key="3">
    <source>
        <dbReference type="EMBL" id="BAE95418.1"/>
    </source>
</evidence>